<proteinExistence type="predicted"/>
<organism evidence="1 2">
    <name type="scientific">Polarella glacialis</name>
    <name type="common">Dinoflagellate</name>
    <dbReference type="NCBI Taxonomy" id="89957"/>
    <lineage>
        <taxon>Eukaryota</taxon>
        <taxon>Sar</taxon>
        <taxon>Alveolata</taxon>
        <taxon>Dinophyceae</taxon>
        <taxon>Suessiales</taxon>
        <taxon>Suessiaceae</taxon>
        <taxon>Polarella</taxon>
    </lineage>
</organism>
<evidence type="ECO:0000313" key="1">
    <source>
        <dbReference type="EMBL" id="CAE8643052.1"/>
    </source>
</evidence>
<dbReference type="EMBL" id="CAJNNW010002097">
    <property type="protein sequence ID" value="CAE8643052.1"/>
    <property type="molecule type" value="Genomic_DNA"/>
</dbReference>
<protein>
    <submittedName>
        <fullName evidence="1">Uncharacterized protein</fullName>
    </submittedName>
</protein>
<reference evidence="1" key="1">
    <citation type="submission" date="2021-02" db="EMBL/GenBank/DDBJ databases">
        <authorList>
            <person name="Dougan E. K."/>
            <person name="Rhodes N."/>
            <person name="Thang M."/>
            <person name="Chan C."/>
        </authorList>
    </citation>
    <scope>NUCLEOTIDE SEQUENCE</scope>
</reference>
<evidence type="ECO:0000313" key="2">
    <source>
        <dbReference type="Proteomes" id="UP000626109"/>
    </source>
</evidence>
<gene>
    <name evidence="1" type="ORF">PGLA2088_LOCUS2552</name>
</gene>
<sequence length="159" mass="17257">MPRRVHSDINRVCPRVDSWSSTGLKTFGTERRQTNSALTQARQAGVGIRSRCSIDSAWCGFSKTLNVLPKSSSAVPALQLSSRCKSANQVLRPLPDSWAITNCHSGAGDWCAHRFDATPQSSRLICRSVIDHRTNISAYSKQAAMTNHASGGLSMILIG</sequence>
<accession>A0A813I005</accession>
<comment type="caution">
    <text evidence="1">The sequence shown here is derived from an EMBL/GenBank/DDBJ whole genome shotgun (WGS) entry which is preliminary data.</text>
</comment>
<dbReference type="Proteomes" id="UP000626109">
    <property type="component" value="Unassembled WGS sequence"/>
</dbReference>
<dbReference type="AlphaFoldDB" id="A0A813I005"/>
<name>A0A813I005_POLGL</name>